<evidence type="ECO:0000256" key="1">
    <source>
        <dbReference type="SAM" id="SignalP"/>
    </source>
</evidence>
<dbReference type="OrthoDB" id="1652165at2"/>
<feature type="signal peptide" evidence="1">
    <location>
        <begin position="1"/>
        <end position="18"/>
    </location>
</feature>
<dbReference type="Gene3D" id="2.60.120.260">
    <property type="entry name" value="Galactose-binding domain-like"/>
    <property type="match status" value="1"/>
</dbReference>
<dbReference type="RefSeq" id="WP_146932357.1">
    <property type="nucleotide sequence ID" value="NZ_CBCSHZ010000011.1"/>
</dbReference>
<proteinExistence type="predicted"/>
<keyword evidence="4" id="KW-1185">Reference proteome</keyword>
<dbReference type="Proteomes" id="UP000321367">
    <property type="component" value="Unassembled WGS sequence"/>
</dbReference>
<dbReference type="Pfam" id="PF13585">
    <property type="entry name" value="CHU_C"/>
    <property type="match status" value="1"/>
</dbReference>
<feature type="chain" id="PRO_5022699626" evidence="1">
    <location>
        <begin position="19"/>
        <end position="624"/>
    </location>
</feature>
<feature type="domain" description="Ig-like" evidence="2">
    <location>
        <begin position="322"/>
        <end position="403"/>
    </location>
</feature>
<dbReference type="NCBIfam" id="TIGR04131">
    <property type="entry name" value="Bac_Flav_CTERM"/>
    <property type="match status" value="1"/>
</dbReference>
<dbReference type="EMBL" id="VORY01000009">
    <property type="protein sequence ID" value="TXD93606.1"/>
    <property type="molecule type" value="Genomic_DNA"/>
</dbReference>
<dbReference type="Pfam" id="PF19081">
    <property type="entry name" value="Ig_7"/>
    <property type="match status" value="1"/>
</dbReference>
<sequence>MIRLFFLAFFFVVKSSFAQLGFCEGSKGDPIFQEDFGSGAGYGTALATGITSYNFVTQDPQDGEYTVSDIVGRQITSWHSYFPNTTLSGGRALIVNAGFTSGQFYKTNISGLCENTTYEFSAYLMNIYNSTSGACPNGDIPVNVKFQIWDETDTQLLKEGSTAAIPASSTPEWEQFALTFKSEAGQNNVILKIFNNGDGGCGNDLAIDDIIFRSCGDLTSIDTDGATNTGITICEEDAPVTKTLVATPDNSVYQTHAYQWQQSANGEDWVNIAGATQSEFTIGMLSSSNYYRIKVAEDVVNLNNNLCSSFSEAFFIEILKEPDTPISEGDKFICEGEVIPRITVVNAENVRINWYSAAVDGVLLKEDSFSYQPEEAGVFYAEAENADYDCNASARTPIRVVINDVPVLEDEELQLCPDSALVLDTKLSGYTYIWSTGESTQSINVSQSGTYSVEVVTDQACSSTKIFAVVPVDNASIGSVKSDENTVIITPANTGIFEYSLDGINFQSSNVFLNVPSGVYTAYMRDLSACKTVLLQFPHIVVSKMISPNGDGYNDSFKLKGLEFFPSSEIMIFDRYGKLLKSGNGVNFSWNGSFNGTNLPASDYWYHIKIEGYATLKGHFSLMR</sequence>
<protein>
    <submittedName>
        <fullName evidence="3">T9SS type B sorting domain-containing protein</fullName>
    </submittedName>
</protein>
<comment type="caution">
    <text evidence="3">The sequence shown here is derived from an EMBL/GenBank/DDBJ whole genome shotgun (WGS) entry which is preliminary data.</text>
</comment>
<gene>
    <name evidence="3" type="ORF">ES724_09265</name>
</gene>
<dbReference type="InterPro" id="IPR044023">
    <property type="entry name" value="Ig_7"/>
</dbReference>
<dbReference type="Gene3D" id="2.60.40.2700">
    <property type="match status" value="1"/>
</dbReference>
<evidence type="ECO:0000259" key="2">
    <source>
        <dbReference type="Pfam" id="PF19081"/>
    </source>
</evidence>
<evidence type="ECO:0000313" key="3">
    <source>
        <dbReference type="EMBL" id="TXD93606.1"/>
    </source>
</evidence>
<dbReference type="AlphaFoldDB" id="A0A5C6ZTX9"/>
<organism evidence="3 4">
    <name type="scientific">Gillisia hiemivivida</name>
    <dbReference type="NCBI Taxonomy" id="291190"/>
    <lineage>
        <taxon>Bacteria</taxon>
        <taxon>Pseudomonadati</taxon>
        <taxon>Bacteroidota</taxon>
        <taxon>Flavobacteriia</taxon>
        <taxon>Flavobacteriales</taxon>
        <taxon>Flavobacteriaceae</taxon>
        <taxon>Gillisia</taxon>
    </lineage>
</organism>
<dbReference type="InterPro" id="IPR026341">
    <property type="entry name" value="T9SS_type_B"/>
</dbReference>
<keyword evidence="1" id="KW-0732">Signal</keyword>
<accession>A0A5C6ZTX9</accession>
<evidence type="ECO:0000313" key="4">
    <source>
        <dbReference type="Proteomes" id="UP000321367"/>
    </source>
</evidence>
<name>A0A5C6ZTX9_9FLAO</name>
<reference evidence="3 4" key="1">
    <citation type="submission" date="2019-08" db="EMBL/GenBank/DDBJ databases">
        <title>Genome sequence of Gillisia hiemivivida IC154 (type strain).</title>
        <authorList>
            <person name="Bowman J.P."/>
        </authorList>
    </citation>
    <scope>NUCLEOTIDE SEQUENCE [LARGE SCALE GENOMIC DNA]</scope>
    <source>
        <strain evidence="3 4">IC154</strain>
    </source>
</reference>